<dbReference type="AlphaFoldDB" id="A0A6P3W8K9"/>
<dbReference type="CTD" id="566270"/>
<evidence type="ECO:0000256" key="3">
    <source>
        <dbReference type="ARBA" id="ARBA00022989"/>
    </source>
</evidence>
<dbReference type="GO" id="GO:0005886">
    <property type="term" value="C:plasma membrane"/>
    <property type="evidence" value="ECO:0007669"/>
    <property type="project" value="TreeGrafter"/>
</dbReference>
<name>A0A6P3W8K9_CLUHA</name>
<dbReference type="Proteomes" id="UP000515152">
    <property type="component" value="Chromosome 22"/>
</dbReference>
<feature type="transmembrane region" description="Helical" evidence="6">
    <location>
        <begin position="83"/>
        <end position="106"/>
    </location>
</feature>
<feature type="transmembrane region" description="Helical" evidence="6">
    <location>
        <begin position="56"/>
        <end position="77"/>
    </location>
</feature>
<gene>
    <name evidence="9" type="primary">slc7a14a</name>
</gene>
<feature type="transmembrane region" description="Helical" evidence="6">
    <location>
        <begin position="188"/>
        <end position="205"/>
    </location>
</feature>
<proteinExistence type="predicted"/>
<comment type="subcellular location">
    <subcellularLocation>
        <location evidence="1">Membrane</location>
        <topology evidence="1">Multi-pass membrane protein</topology>
    </subcellularLocation>
</comment>
<dbReference type="GeneID" id="105908397"/>
<feature type="region of interest" description="Disordered" evidence="5">
    <location>
        <begin position="707"/>
        <end position="778"/>
    </location>
</feature>
<evidence type="ECO:0000313" key="8">
    <source>
        <dbReference type="Proteomes" id="UP000515152"/>
    </source>
</evidence>
<evidence type="ECO:0000256" key="1">
    <source>
        <dbReference type="ARBA" id="ARBA00004141"/>
    </source>
</evidence>
<feature type="transmembrane region" description="Helical" evidence="6">
    <location>
        <begin position="118"/>
        <end position="135"/>
    </location>
</feature>
<dbReference type="GO" id="GO:0001654">
    <property type="term" value="P:eye development"/>
    <property type="evidence" value="ECO:0007669"/>
    <property type="project" value="Ensembl"/>
</dbReference>
<feature type="transmembrane region" description="Helical" evidence="6">
    <location>
        <begin position="625"/>
        <end position="646"/>
    </location>
</feature>
<keyword evidence="3 6" id="KW-1133">Transmembrane helix</keyword>
<dbReference type="Gene3D" id="1.20.1740.10">
    <property type="entry name" value="Amino acid/polyamine transporter I"/>
    <property type="match status" value="2"/>
</dbReference>
<dbReference type="KEGG" id="char:105908397"/>
<dbReference type="RefSeq" id="XP_012692352.1">
    <property type="nucleotide sequence ID" value="XM_012836898.3"/>
</dbReference>
<evidence type="ECO:0000256" key="2">
    <source>
        <dbReference type="ARBA" id="ARBA00022692"/>
    </source>
</evidence>
<feature type="transmembrane region" description="Helical" evidence="6">
    <location>
        <begin position="408"/>
        <end position="427"/>
    </location>
</feature>
<organism evidence="8 9">
    <name type="scientific">Clupea harengus</name>
    <name type="common">Atlantic herring</name>
    <dbReference type="NCBI Taxonomy" id="7950"/>
    <lineage>
        <taxon>Eukaryota</taxon>
        <taxon>Metazoa</taxon>
        <taxon>Chordata</taxon>
        <taxon>Craniata</taxon>
        <taxon>Vertebrata</taxon>
        <taxon>Euteleostomi</taxon>
        <taxon>Actinopterygii</taxon>
        <taxon>Neopterygii</taxon>
        <taxon>Teleostei</taxon>
        <taxon>Clupei</taxon>
        <taxon>Clupeiformes</taxon>
        <taxon>Clupeoidei</taxon>
        <taxon>Clupeidae</taxon>
        <taxon>Clupea</taxon>
    </lineage>
</organism>
<feature type="transmembrane region" description="Helical" evidence="6">
    <location>
        <begin position="562"/>
        <end position="585"/>
    </location>
</feature>
<feature type="transmembrane region" description="Helical" evidence="6">
    <location>
        <begin position="284"/>
        <end position="310"/>
    </location>
</feature>
<dbReference type="PANTHER" id="PTHR43243">
    <property type="entry name" value="INNER MEMBRANE TRANSPORTER YGJI-RELATED"/>
    <property type="match status" value="1"/>
</dbReference>
<keyword evidence="4 6" id="KW-0472">Membrane</keyword>
<feature type="transmembrane region" description="Helical" evidence="6">
    <location>
        <begin position="652"/>
        <end position="673"/>
    </location>
</feature>
<accession>A0A6P3W8K9</accession>
<feature type="transmembrane region" description="Helical" evidence="6">
    <location>
        <begin position="591"/>
        <end position="613"/>
    </location>
</feature>
<evidence type="ECO:0000259" key="7">
    <source>
        <dbReference type="Pfam" id="PF13906"/>
    </source>
</evidence>
<dbReference type="GO" id="GO:0015171">
    <property type="term" value="F:amino acid transmembrane transporter activity"/>
    <property type="evidence" value="ECO:0007669"/>
    <property type="project" value="TreeGrafter"/>
</dbReference>
<sequence length="778" mass="84098">MSGLLDKIRRVQWGAAWCAFQSRVLRTKPVESMLESTGGTGTHGTKLARVLTTVDLVSLGVGSCVGTGMYVVSGLVAKEMAGPGVIMSFIIAAVASFLSGVCYAEFGVRVPKTTGSAYTYSYVTVGEFVAFFIGWNLLLEYLIGTAACASALSSMFDSLANHSISSFMINHVGTLNGLGKGEESYPDFLALVIAMLVTVVVALGVKNSVGFNNVLNVINLVVWVFIMIAGLFFVNAANWEDGRFLPFGWSGVMQGAATCFYAFIGFDIIATTGEEAKSPNTSIPYAITASLVTCLTAYVSVSVILTLMVPYTEIDADAPLMEMFSQHGFQAAKYIVAIGSIAGLTVSLFGSLFPMPRVIYAMAGDGLLFKFLAVVNTYTETPMVACVVSGFLAALLSLLVSLRDLIEMMSIGTLLAYTLVSVCVLLLRYQPESDIHGFVNFLSEESTKRKEGVLAECEKEACSPVSEGDEFAGPLTNTCGAKNLPSLGDNEMLIGKPDKSAYTAAHPNYGTVDMTSVIEAEESDSAHVLKLKKLLGPRYYTLRIRLGLPAKMDRPTVATGRTVTRCVLMLFFLMFGFCSLVTFGADCIGEGSWWAVLLLVVLLVVMMLLVFIIIQQPENPKRLPYMAPCVPFVPASAMLVNIYLMLKLSNITWIRFAVWCFVGVLIYFGYGMWHSTLEITAREEEAQASTYQRYDVGVDDGFADDFNPAEDSWGEPQDGGTKQKREKSQSELQAPSAHSLDSHRTSPSPKGSKAKSKGTPSLGFESLAVDDDLDDPLE</sequence>
<dbReference type="OrthoDB" id="3900342at2759"/>
<evidence type="ECO:0000313" key="9">
    <source>
        <dbReference type="RefSeq" id="XP_012692352.1"/>
    </source>
</evidence>
<evidence type="ECO:0000256" key="6">
    <source>
        <dbReference type="SAM" id="Phobius"/>
    </source>
</evidence>
<dbReference type="InterPro" id="IPR029485">
    <property type="entry name" value="CAT_C"/>
</dbReference>
<feature type="compositionally biased region" description="Low complexity" evidence="5">
    <location>
        <begin position="745"/>
        <end position="761"/>
    </location>
</feature>
<keyword evidence="2 6" id="KW-0812">Transmembrane</keyword>
<feature type="compositionally biased region" description="Acidic residues" evidence="5">
    <location>
        <begin position="768"/>
        <end position="778"/>
    </location>
</feature>
<dbReference type="InterPro" id="IPR002293">
    <property type="entry name" value="AA/rel_permease1"/>
</dbReference>
<feature type="transmembrane region" description="Helical" evidence="6">
    <location>
        <begin position="382"/>
        <end position="402"/>
    </location>
</feature>
<reference evidence="9" key="1">
    <citation type="submission" date="2025-08" db="UniProtKB">
        <authorList>
            <consortium name="RefSeq"/>
        </authorList>
    </citation>
    <scope>IDENTIFICATION</scope>
</reference>
<feature type="transmembrane region" description="Helical" evidence="6">
    <location>
        <begin position="217"/>
        <end position="237"/>
    </location>
</feature>
<feature type="domain" description="Cationic amino acid transporter C-terminal" evidence="7">
    <location>
        <begin position="625"/>
        <end position="675"/>
    </location>
</feature>
<dbReference type="PANTHER" id="PTHR43243:SF25">
    <property type="entry name" value="CATIONIC AMINO ACID TRANSPORTER-RELATED"/>
    <property type="match status" value="1"/>
</dbReference>
<feature type="transmembrane region" description="Helical" evidence="6">
    <location>
        <begin position="331"/>
        <end position="352"/>
    </location>
</feature>
<protein>
    <submittedName>
        <fullName evidence="9">Probable cationic amino acid transporter</fullName>
    </submittedName>
</protein>
<keyword evidence="8" id="KW-1185">Reference proteome</keyword>
<evidence type="ECO:0000256" key="4">
    <source>
        <dbReference type="ARBA" id="ARBA00023136"/>
    </source>
</evidence>
<dbReference type="FunFam" id="1.20.1740.10:FF:000010">
    <property type="entry name" value="probable cationic amino acid transporter"/>
    <property type="match status" value="1"/>
</dbReference>
<dbReference type="Pfam" id="PF13906">
    <property type="entry name" value="AA_permease_C"/>
    <property type="match status" value="1"/>
</dbReference>
<evidence type="ECO:0000256" key="5">
    <source>
        <dbReference type="SAM" id="MobiDB-lite"/>
    </source>
</evidence>
<dbReference type="Pfam" id="PF13520">
    <property type="entry name" value="AA_permease_2"/>
    <property type="match status" value="1"/>
</dbReference>
<feature type="transmembrane region" description="Helical" evidence="6">
    <location>
        <begin position="244"/>
        <end position="264"/>
    </location>
</feature>